<evidence type="ECO:0000313" key="3">
    <source>
        <dbReference type="Proteomes" id="UP001391051"/>
    </source>
</evidence>
<keyword evidence="3" id="KW-1185">Reference proteome</keyword>
<proteinExistence type="predicted"/>
<dbReference type="PANTHER" id="PTHR38116:SF8">
    <property type="entry name" value="BZIP DOMAIN-CONTAINING PROTEIN"/>
    <property type="match status" value="1"/>
</dbReference>
<dbReference type="EMBL" id="JAQQWE010000001">
    <property type="protein sequence ID" value="KAK7967715.1"/>
    <property type="molecule type" value="Genomic_DNA"/>
</dbReference>
<dbReference type="RefSeq" id="XP_066707107.1">
    <property type="nucleotide sequence ID" value="XM_066838214.1"/>
</dbReference>
<feature type="region of interest" description="Disordered" evidence="1">
    <location>
        <begin position="134"/>
        <end position="155"/>
    </location>
</feature>
<dbReference type="InterPro" id="IPR021833">
    <property type="entry name" value="DUF3425"/>
</dbReference>
<protein>
    <submittedName>
        <fullName evidence="2">Uncharacterized protein</fullName>
    </submittedName>
</protein>
<dbReference type="PANTHER" id="PTHR38116">
    <property type="entry name" value="CHROMOSOME 7, WHOLE GENOME SHOTGUN SEQUENCE"/>
    <property type="match status" value="1"/>
</dbReference>
<organism evidence="2 3">
    <name type="scientific">Apiospora aurea</name>
    <dbReference type="NCBI Taxonomy" id="335848"/>
    <lineage>
        <taxon>Eukaryota</taxon>
        <taxon>Fungi</taxon>
        <taxon>Dikarya</taxon>
        <taxon>Ascomycota</taxon>
        <taxon>Pezizomycotina</taxon>
        <taxon>Sordariomycetes</taxon>
        <taxon>Xylariomycetidae</taxon>
        <taxon>Amphisphaeriales</taxon>
        <taxon>Apiosporaceae</taxon>
        <taxon>Apiospora</taxon>
    </lineage>
</organism>
<comment type="caution">
    <text evidence="2">The sequence shown here is derived from an EMBL/GenBank/DDBJ whole genome shotgun (WGS) entry which is preliminary data.</text>
</comment>
<gene>
    <name evidence="2" type="ORF">PG986_001992</name>
</gene>
<sequence length="353" mass="38116">MIPGSIAAPAADIPFTEKRRRHGGGDLLASVAAVADEQQYEEAEAVNAIDRQFPSLSHGLFDLPGLDLTVVDPFHVAPLTARTVAQGGFPNTDMCNTSIGYDSSPYLFDTDATWEQHNEPGTIIPSRLVVSTPSDISSNNTSANSSSSESLSRGCPSTPSPHYFLADPYANARSLSQTAIFTALLHNALSLGFDLEALADCGNPYTCLSPFYSATARAQDDPRWLVADALARATPAAAKAAVPPASLRPTLAQILVPHHASLDLIPFPQFRDRVILLSAALPRQFNLMELKKDIYVSGALRVAASSDDDSSAVGGRRPRQPWEPRSWEVRGWFLKKWSLAINSDSTEMRQEVA</sequence>
<reference evidence="2 3" key="1">
    <citation type="submission" date="2023-01" db="EMBL/GenBank/DDBJ databases">
        <title>Analysis of 21 Apiospora genomes using comparative genomics revels a genus with tremendous synthesis potential of carbohydrate active enzymes and secondary metabolites.</title>
        <authorList>
            <person name="Sorensen T."/>
        </authorList>
    </citation>
    <scope>NUCLEOTIDE SEQUENCE [LARGE SCALE GENOMIC DNA]</scope>
    <source>
        <strain evidence="2 3">CBS 24483</strain>
    </source>
</reference>
<name>A0ABR1QYF1_9PEZI</name>
<dbReference type="Proteomes" id="UP001391051">
    <property type="component" value="Unassembled WGS sequence"/>
</dbReference>
<dbReference type="GeneID" id="92071276"/>
<evidence type="ECO:0000256" key="1">
    <source>
        <dbReference type="SAM" id="MobiDB-lite"/>
    </source>
</evidence>
<evidence type="ECO:0000313" key="2">
    <source>
        <dbReference type="EMBL" id="KAK7967715.1"/>
    </source>
</evidence>
<dbReference type="Pfam" id="PF11905">
    <property type="entry name" value="DUF3425"/>
    <property type="match status" value="1"/>
</dbReference>
<accession>A0ABR1QYF1</accession>